<feature type="transmembrane region" description="Helical" evidence="7">
    <location>
        <begin position="259"/>
        <end position="283"/>
    </location>
</feature>
<evidence type="ECO:0000259" key="8">
    <source>
        <dbReference type="Pfam" id="PF00361"/>
    </source>
</evidence>
<reference evidence="9 10" key="1">
    <citation type="submission" date="2021-01" db="EMBL/GenBank/DDBJ databases">
        <title>C459-1 draft genome sequence.</title>
        <authorList>
            <person name="Zhang X.-F."/>
        </authorList>
    </citation>
    <scope>NUCLEOTIDE SEQUENCE [LARGE SCALE GENOMIC DNA]</scope>
    <source>
        <strain evidence="10">C459-1</strain>
    </source>
</reference>
<accession>A0ABS1R8D9</accession>
<keyword evidence="5 7" id="KW-0472">Membrane</keyword>
<comment type="similarity">
    <text evidence="2">Belongs to the complex I subunit 4 family.</text>
</comment>
<comment type="subcellular location">
    <subcellularLocation>
        <location evidence="1">Endomembrane system</location>
        <topology evidence="1">Multi-pass membrane protein</topology>
    </subcellularLocation>
    <subcellularLocation>
        <location evidence="6">Membrane</location>
        <topology evidence="6">Multi-pass membrane protein</topology>
    </subcellularLocation>
</comment>
<evidence type="ECO:0000256" key="4">
    <source>
        <dbReference type="ARBA" id="ARBA00022989"/>
    </source>
</evidence>
<feature type="transmembrane region" description="Helical" evidence="7">
    <location>
        <begin position="326"/>
        <end position="344"/>
    </location>
</feature>
<protein>
    <submittedName>
        <fullName evidence="9">NADH-quinone oxidoreductase subunit M</fullName>
    </submittedName>
</protein>
<feature type="transmembrane region" description="Helical" evidence="7">
    <location>
        <begin position="159"/>
        <end position="178"/>
    </location>
</feature>
<keyword evidence="3 6" id="KW-0812">Transmembrane</keyword>
<feature type="transmembrane region" description="Helical" evidence="7">
    <location>
        <begin position="203"/>
        <end position="222"/>
    </location>
</feature>
<evidence type="ECO:0000256" key="5">
    <source>
        <dbReference type="ARBA" id="ARBA00023136"/>
    </source>
</evidence>
<proteinExistence type="inferred from homology"/>
<keyword evidence="4 7" id="KW-1133">Transmembrane helix</keyword>
<comment type="caution">
    <text evidence="9">The sequence shown here is derived from an EMBL/GenBank/DDBJ whole genome shotgun (WGS) entry which is preliminary data.</text>
</comment>
<dbReference type="PANTHER" id="PTHR43507">
    <property type="entry name" value="NADH-UBIQUINONE OXIDOREDUCTASE CHAIN 4"/>
    <property type="match status" value="1"/>
</dbReference>
<feature type="transmembrane region" description="Helical" evidence="7">
    <location>
        <begin position="78"/>
        <end position="98"/>
    </location>
</feature>
<evidence type="ECO:0000313" key="9">
    <source>
        <dbReference type="EMBL" id="MBL1410499.1"/>
    </source>
</evidence>
<dbReference type="InterPro" id="IPR001750">
    <property type="entry name" value="ND/Mrp_TM"/>
</dbReference>
<sequence length="481" mass="52869">MNNLFILLLLPLVSALVLAFVKSSSSAKWGALSLSVLQLALTIPFLCQFVPDATIQFEQSFDWIKSLGIRFHIGLDGISLPLLLLTNALIPLIVLSTFNKTLKGNFYALVSFMQAGLILVFVALDAFSFYVGWEVALIPIYFICALWGEGDRIRVNLKFFIYTFFGSLLMLIAILYLYQQTATKDFEWQSFASLTLQDGTQRWIFWAFFIAFAVKIPIFPFHTWQPDTYTNAPTAGTMLLAGIMLKMGTYGLIRWLIPIAPLGVAAYGQLALILCVVGVVYASIIAFKQQDAKRLVAYSSIAHVGLIGAGIFAWNQEGMQGAMMQMVNHGISVIGLFFVLDIIAQRTGTRSLSELGGLAQRMPKLAVFFLLIIMGAVGLPLTNGFIGEFLLLKGIYGVGVFYAVFGGLTLIFGAVYMLRLFQRTMLGAGSPAQDAVLDIKGHEVVLLLVVAAFVLYLGVFPNGLLHLSEASVTQLLQQVKF</sequence>
<dbReference type="PRINTS" id="PR01437">
    <property type="entry name" value="NUOXDRDTASE4"/>
</dbReference>
<evidence type="ECO:0000256" key="7">
    <source>
        <dbReference type="SAM" id="Phobius"/>
    </source>
</evidence>
<dbReference type="InterPro" id="IPR003918">
    <property type="entry name" value="NADH_UbQ_OxRdtase"/>
</dbReference>
<feature type="transmembrane region" description="Helical" evidence="7">
    <location>
        <begin position="444"/>
        <end position="465"/>
    </location>
</feature>
<feature type="domain" description="NADH:quinone oxidoreductase/Mrp antiporter transmembrane" evidence="8">
    <location>
        <begin position="124"/>
        <end position="408"/>
    </location>
</feature>
<evidence type="ECO:0000313" key="10">
    <source>
        <dbReference type="Proteomes" id="UP000625283"/>
    </source>
</evidence>
<organism evidence="9 10">
    <name type="scientific">Sphingobacterium faecale</name>
    <dbReference type="NCBI Taxonomy" id="2803775"/>
    <lineage>
        <taxon>Bacteria</taxon>
        <taxon>Pseudomonadati</taxon>
        <taxon>Bacteroidota</taxon>
        <taxon>Sphingobacteriia</taxon>
        <taxon>Sphingobacteriales</taxon>
        <taxon>Sphingobacteriaceae</taxon>
        <taxon>Sphingobacterium</taxon>
    </lineage>
</organism>
<keyword evidence="10" id="KW-1185">Reference proteome</keyword>
<feature type="transmembrane region" description="Helical" evidence="7">
    <location>
        <begin position="365"/>
        <end position="382"/>
    </location>
</feature>
<feature type="transmembrane region" description="Helical" evidence="7">
    <location>
        <begin position="234"/>
        <end position="253"/>
    </location>
</feature>
<dbReference type="Pfam" id="PF00361">
    <property type="entry name" value="Proton_antipo_M"/>
    <property type="match status" value="1"/>
</dbReference>
<evidence type="ECO:0000256" key="3">
    <source>
        <dbReference type="ARBA" id="ARBA00022692"/>
    </source>
</evidence>
<dbReference type="RefSeq" id="WP_202104187.1">
    <property type="nucleotide sequence ID" value="NZ_JAERTY010000009.1"/>
</dbReference>
<dbReference type="NCBIfam" id="TIGR01972">
    <property type="entry name" value="NDH_I_M"/>
    <property type="match status" value="1"/>
</dbReference>
<dbReference type="EMBL" id="JAERTY010000009">
    <property type="protein sequence ID" value="MBL1410499.1"/>
    <property type="molecule type" value="Genomic_DNA"/>
</dbReference>
<dbReference type="InterPro" id="IPR010227">
    <property type="entry name" value="NADH_Q_OxRdtase_chainM/4"/>
</dbReference>
<dbReference type="PANTHER" id="PTHR43507:SF1">
    <property type="entry name" value="NADH-UBIQUINONE OXIDOREDUCTASE CHAIN 4"/>
    <property type="match status" value="1"/>
</dbReference>
<dbReference type="Proteomes" id="UP000625283">
    <property type="component" value="Unassembled WGS sequence"/>
</dbReference>
<evidence type="ECO:0000256" key="2">
    <source>
        <dbReference type="ARBA" id="ARBA00009025"/>
    </source>
</evidence>
<name>A0ABS1R8D9_9SPHI</name>
<gene>
    <name evidence="9" type="ORF">JKG61_17205</name>
</gene>
<evidence type="ECO:0000256" key="1">
    <source>
        <dbReference type="ARBA" id="ARBA00004127"/>
    </source>
</evidence>
<feature type="transmembrane region" description="Helical" evidence="7">
    <location>
        <begin position="130"/>
        <end position="147"/>
    </location>
</feature>
<feature type="transmembrane region" description="Helical" evidence="7">
    <location>
        <begin position="105"/>
        <end position="124"/>
    </location>
</feature>
<feature type="transmembrane region" description="Helical" evidence="7">
    <location>
        <begin position="394"/>
        <end position="418"/>
    </location>
</feature>
<feature type="transmembrane region" description="Helical" evidence="7">
    <location>
        <begin position="295"/>
        <end position="314"/>
    </location>
</feature>
<evidence type="ECO:0000256" key="6">
    <source>
        <dbReference type="RuleBase" id="RU000320"/>
    </source>
</evidence>